<dbReference type="PRINTS" id="PR00148">
    <property type="entry name" value="ENOLASE"/>
</dbReference>
<dbReference type="Pfam" id="PF00113">
    <property type="entry name" value="Enolase_C"/>
    <property type="match status" value="1"/>
</dbReference>
<comment type="function">
    <text evidence="11">Catalyzes the reversible conversion of 2-phosphoglycerate (2-PG) into phosphoenolpyruvate (PEP). It is essential for the degradation of carbohydrates via glycolysis.</text>
</comment>
<keyword evidence="8 11" id="KW-0324">Glycolysis</keyword>
<dbReference type="InterPro" id="IPR020810">
    <property type="entry name" value="Enolase_C"/>
</dbReference>
<evidence type="ECO:0000259" key="12">
    <source>
        <dbReference type="SMART" id="SM01192"/>
    </source>
</evidence>
<evidence type="ECO:0000256" key="10">
    <source>
        <dbReference type="ARBA" id="ARBA00048951"/>
    </source>
</evidence>
<proteinExistence type="inferred from homology"/>
<feature type="domain" description="Enolase C-terminal TIM barrel" evidence="12">
    <location>
        <begin position="139"/>
        <end position="418"/>
    </location>
</feature>
<evidence type="ECO:0000256" key="3">
    <source>
        <dbReference type="ARBA" id="ARBA00012058"/>
    </source>
</evidence>
<dbReference type="InterPro" id="IPR029017">
    <property type="entry name" value="Enolase-like_N"/>
</dbReference>
<dbReference type="SUPFAM" id="SSF54826">
    <property type="entry name" value="Enolase N-terminal domain-like"/>
    <property type="match status" value="1"/>
</dbReference>
<dbReference type="EC" id="4.2.1.11" evidence="3 11"/>
<evidence type="ECO:0000256" key="5">
    <source>
        <dbReference type="ARBA" id="ARBA00022525"/>
    </source>
</evidence>
<feature type="binding site" evidence="11">
    <location>
        <position position="365"/>
    </location>
    <ligand>
        <name>(2R)-2-phosphoglycerate</name>
        <dbReference type="ChEBI" id="CHEBI:58289"/>
    </ligand>
</feature>
<comment type="subcellular location">
    <subcellularLocation>
        <location evidence="11">Cytoplasm</location>
    </subcellularLocation>
    <subcellularLocation>
        <location evidence="11">Secreted</location>
    </subcellularLocation>
    <subcellularLocation>
        <location evidence="11">Cell surface</location>
    </subcellularLocation>
    <text evidence="11">Fractions of enolase are present in both the cytoplasm and on the cell surface.</text>
</comment>
<dbReference type="SFLD" id="SFLDG00178">
    <property type="entry name" value="enolase"/>
    <property type="match status" value="1"/>
</dbReference>
<evidence type="ECO:0000256" key="7">
    <source>
        <dbReference type="ARBA" id="ARBA00022842"/>
    </source>
</evidence>
<feature type="binding site" evidence="11">
    <location>
        <position position="163"/>
    </location>
    <ligand>
        <name>(2R)-2-phosphoglycerate</name>
        <dbReference type="ChEBI" id="CHEBI:58289"/>
    </ligand>
</feature>
<comment type="catalytic activity">
    <reaction evidence="10">
        <text>(2R)-2-phosphoglycerate = phosphoenolpyruvate + H2O</text>
        <dbReference type="Rhea" id="RHEA:10164"/>
        <dbReference type="ChEBI" id="CHEBI:15377"/>
        <dbReference type="ChEBI" id="CHEBI:58289"/>
        <dbReference type="ChEBI" id="CHEBI:58702"/>
        <dbReference type="EC" id="4.2.1.11"/>
    </reaction>
    <physiologicalReaction direction="left-to-right" evidence="10">
        <dbReference type="Rhea" id="RHEA:10165"/>
    </physiologicalReaction>
</comment>
<feature type="active site" description="Proton acceptor" evidence="11">
    <location>
        <position position="336"/>
    </location>
</feature>
<dbReference type="Pfam" id="PF03952">
    <property type="entry name" value="Enolase_N"/>
    <property type="match status" value="1"/>
</dbReference>
<dbReference type="NCBIfam" id="TIGR01060">
    <property type="entry name" value="eno"/>
    <property type="match status" value="1"/>
</dbReference>
<evidence type="ECO:0000259" key="13">
    <source>
        <dbReference type="SMART" id="SM01193"/>
    </source>
</evidence>
<evidence type="ECO:0000313" key="15">
    <source>
        <dbReference type="Proteomes" id="UP000636755"/>
    </source>
</evidence>
<evidence type="ECO:0000256" key="11">
    <source>
        <dbReference type="HAMAP-Rule" id="MF_00318"/>
    </source>
</evidence>
<keyword evidence="7 11" id="KW-0460">Magnesium</keyword>
<dbReference type="PIRSF" id="PIRSF001400">
    <property type="entry name" value="Enolase"/>
    <property type="match status" value="1"/>
</dbReference>
<feature type="binding site" evidence="11">
    <location>
        <position position="336"/>
    </location>
    <ligand>
        <name>(2R)-2-phosphoglycerate</name>
        <dbReference type="ChEBI" id="CHEBI:58289"/>
    </ligand>
</feature>
<evidence type="ECO:0000256" key="6">
    <source>
        <dbReference type="ARBA" id="ARBA00022723"/>
    </source>
</evidence>
<gene>
    <name evidence="11 14" type="primary">eno</name>
    <name evidence="14" type="ORF">H8R91_04585</name>
</gene>
<keyword evidence="5 11" id="KW-0964">Secreted</keyword>
<dbReference type="SMART" id="SM01192">
    <property type="entry name" value="Enolase_C"/>
    <property type="match status" value="1"/>
</dbReference>
<organism evidence="14 15">
    <name type="scientific">Ruminococcus intestinalis</name>
    <dbReference type="NCBI Taxonomy" id="2763066"/>
    <lineage>
        <taxon>Bacteria</taxon>
        <taxon>Bacillati</taxon>
        <taxon>Bacillota</taxon>
        <taxon>Clostridia</taxon>
        <taxon>Eubacteriales</taxon>
        <taxon>Oscillospiraceae</taxon>
        <taxon>Ruminococcus</taxon>
    </lineage>
</organism>
<feature type="domain" description="Enolase N-terminal" evidence="13">
    <location>
        <begin position="5"/>
        <end position="134"/>
    </location>
</feature>
<dbReference type="InterPro" id="IPR020811">
    <property type="entry name" value="Enolase_N"/>
</dbReference>
<dbReference type="PANTHER" id="PTHR11902:SF1">
    <property type="entry name" value="ENOLASE"/>
    <property type="match status" value="1"/>
</dbReference>
<comment type="pathway">
    <text evidence="1 11">Carbohydrate degradation; glycolysis; pyruvate from D-glyceraldehyde 3-phosphate: step 4/5.</text>
</comment>
<dbReference type="Proteomes" id="UP000636755">
    <property type="component" value="Unassembled WGS sequence"/>
</dbReference>
<evidence type="ECO:0000256" key="1">
    <source>
        <dbReference type="ARBA" id="ARBA00005031"/>
    </source>
</evidence>
<name>A0ABR7HJZ1_9FIRM</name>
<feature type="binding site" evidence="11">
    <location>
        <position position="366"/>
    </location>
    <ligand>
        <name>(2R)-2-phosphoglycerate</name>
        <dbReference type="ChEBI" id="CHEBI:58289"/>
    </ligand>
</feature>
<dbReference type="Gene3D" id="3.30.390.10">
    <property type="entry name" value="Enolase-like, N-terminal domain"/>
    <property type="match status" value="1"/>
</dbReference>
<comment type="similarity">
    <text evidence="2 11">Belongs to the enolase family.</text>
</comment>
<feature type="binding site" evidence="11">
    <location>
        <position position="311"/>
    </location>
    <ligand>
        <name>Mg(2+)</name>
        <dbReference type="ChEBI" id="CHEBI:18420"/>
    </ligand>
</feature>
<keyword evidence="9 11" id="KW-0456">Lyase</keyword>
<evidence type="ECO:0000256" key="2">
    <source>
        <dbReference type="ARBA" id="ARBA00009604"/>
    </source>
</evidence>
<evidence type="ECO:0000256" key="4">
    <source>
        <dbReference type="ARBA" id="ARBA00017068"/>
    </source>
</evidence>
<dbReference type="InterPro" id="IPR020809">
    <property type="entry name" value="Enolase_CS"/>
</dbReference>
<dbReference type="SUPFAM" id="SSF51604">
    <property type="entry name" value="Enolase C-terminal domain-like"/>
    <property type="match status" value="1"/>
</dbReference>
<feature type="binding site" evidence="11">
    <location>
        <position position="241"/>
    </location>
    <ligand>
        <name>Mg(2+)</name>
        <dbReference type="ChEBI" id="CHEBI:18420"/>
    </ligand>
</feature>
<accession>A0ABR7HJZ1</accession>
<comment type="caution">
    <text evidence="14">The sequence shown here is derived from an EMBL/GenBank/DDBJ whole genome shotgun (WGS) entry which is preliminary data.</text>
</comment>
<keyword evidence="6 11" id="KW-0479">Metal-binding</keyword>
<evidence type="ECO:0000256" key="9">
    <source>
        <dbReference type="ARBA" id="ARBA00023239"/>
    </source>
</evidence>
<feature type="active site" description="Proton donor" evidence="11">
    <location>
        <position position="205"/>
    </location>
</feature>
<dbReference type="PROSITE" id="PS00164">
    <property type="entry name" value="ENOLASE"/>
    <property type="match status" value="1"/>
</dbReference>
<protein>
    <recommendedName>
        <fullName evidence="4 11">Enolase</fullName>
        <ecNumber evidence="3 11">4.2.1.11</ecNumber>
    </recommendedName>
    <alternativeName>
        <fullName evidence="11">2-phospho-D-glycerate hydro-lyase</fullName>
    </alternativeName>
    <alternativeName>
        <fullName evidence="11">2-phosphoglycerate dehydratase</fullName>
    </alternativeName>
</protein>
<dbReference type="SFLD" id="SFLDF00002">
    <property type="entry name" value="enolase"/>
    <property type="match status" value="1"/>
</dbReference>
<evidence type="ECO:0000313" key="14">
    <source>
        <dbReference type="EMBL" id="MBC5727809.1"/>
    </source>
</evidence>
<keyword evidence="11" id="KW-0963">Cytoplasm</keyword>
<dbReference type="Gene3D" id="3.20.20.120">
    <property type="entry name" value="Enolase-like C-terminal domain"/>
    <property type="match status" value="1"/>
</dbReference>
<dbReference type="GO" id="GO:0004634">
    <property type="term" value="F:phosphopyruvate hydratase activity"/>
    <property type="evidence" value="ECO:0007669"/>
    <property type="project" value="UniProtKB-EC"/>
</dbReference>
<reference evidence="14 15" key="1">
    <citation type="submission" date="2020-08" db="EMBL/GenBank/DDBJ databases">
        <title>Genome public.</title>
        <authorList>
            <person name="Liu C."/>
            <person name="Sun Q."/>
        </authorList>
    </citation>
    <scope>NUCLEOTIDE SEQUENCE [LARGE SCALE GENOMIC DNA]</scope>
    <source>
        <strain evidence="14 15">NSJ-71</strain>
    </source>
</reference>
<feature type="binding site" evidence="11">
    <location>
        <position position="284"/>
    </location>
    <ligand>
        <name>Mg(2+)</name>
        <dbReference type="ChEBI" id="CHEBI:18420"/>
    </ligand>
</feature>
<dbReference type="InterPro" id="IPR036849">
    <property type="entry name" value="Enolase-like_C_sf"/>
</dbReference>
<comment type="cofactor">
    <cofactor evidence="11">
        <name>Mg(2+)</name>
        <dbReference type="ChEBI" id="CHEBI:18420"/>
    </cofactor>
    <text evidence="11">Binds a second Mg(2+) ion via substrate during catalysis.</text>
</comment>
<dbReference type="CDD" id="cd03313">
    <property type="entry name" value="enolase"/>
    <property type="match status" value="1"/>
</dbReference>
<dbReference type="PANTHER" id="PTHR11902">
    <property type="entry name" value="ENOLASE"/>
    <property type="match status" value="1"/>
</dbReference>
<dbReference type="SFLD" id="SFLDS00001">
    <property type="entry name" value="Enolase"/>
    <property type="match status" value="1"/>
</dbReference>
<feature type="binding site" evidence="11">
    <location>
        <position position="387"/>
    </location>
    <ligand>
        <name>(2R)-2-phosphoglycerate</name>
        <dbReference type="ChEBI" id="CHEBI:58289"/>
    </ligand>
</feature>
<dbReference type="SMART" id="SM01193">
    <property type="entry name" value="Enolase_N"/>
    <property type="match status" value="1"/>
</dbReference>
<keyword evidence="15" id="KW-1185">Reference proteome</keyword>
<dbReference type="InterPro" id="IPR000941">
    <property type="entry name" value="Enolase"/>
</dbReference>
<evidence type="ECO:0000256" key="8">
    <source>
        <dbReference type="ARBA" id="ARBA00023152"/>
    </source>
</evidence>
<dbReference type="EMBL" id="JACOPS010000002">
    <property type="protein sequence ID" value="MBC5727809.1"/>
    <property type="molecule type" value="Genomic_DNA"/>
</dbReference>
<dbReference type="RefSeq" id="WP_186935076.1">
    <property type="nucleotide sequence ID" value="NZ_JACOPS010000002.1"/>
</dbReference>
<sequence>MKITINSVVGREIIDSRGNPTVEATVGLTDGTFANAAVPSGASTGAYEAVELRDGGDRFNGKGVKKAVANISKIISPEICGMSPFDQCAVDNKLSELDGSKNKKNLGANAILAVSVAVAKAAAKSLRLPLYRYLGGIYSVKLPVPMMNILNGGAHAANNIDIQEFMIMPVGANTFSDGLQQCCEIYHSLGKILSQKGMATSVGDEGGFAPNLETDEEAIELIIQAVCDAGYNTENTKIAIDAAASEWFNDGVYYLPKRKSVLKTSDLINYFEKLCDKYPIFSIEDPLSEYDWEGWKEITDRIGKKVQLVGDDLFVTNSERLYKGICVGAGNSILIKMNQIGTLTETFGAIDMAQKAGYTTVISHRSGETEDTTIADIAVAVNAGQIKTGAPCRTDRVCKYNRLLRIESLFKGSSVYGL</sequence>
<dbReference type="HAMAP" id="MF_00318">
    <property type="entry name" value="Enolase"/>
    <property type="match status" value="1"/>
</dbReference>